<evidence type="ECO:0000313" key="13">
    <source>
        <dbReference type="EMBL" id="NEJ69755.1"/>
    </source>
</evidence>
<comment type="caution">
    <text evidence="13">The sequence shown here is derived from an EMBL/GenBank/DDBJ whole genome shotgun (WGS) entry which is preliminary data.</text>
</comment>
<keyword evidence="5" id="KW-0808">Transferase</keyword>
<dbReference type="Gene3D" id="1.10.287.130">
    <property type="match status" value="1"/>
</dbReference>
<dbReference type="InterPro" id="IPR005467">
    <property type="entry name" value="His_kinase_dom"/>
</dbReference>
<dbReference type="InterPro" id="IPR003594">
    <property type="entry name" value="HATPase_dom"/>
</dbReference>
<proteinExistence type="predicted"/>
<dbReference type="Pfam" id="PF02518">
    <property type="entry name" value="HATPase_c"/>
    <property type="match status" value="1"/>
</dbReference>
<comment type="catalytic activity">
    <reaction evidence="1">
        <text>ATP + protein L-histidine = ADP + protein N-phospho-L-histidine.</text>
        <dbReference type="EC" id="2.7.13.3"/>
    </reaction>
</comment>
<dbReference type="AlphaFoldDB" id="A0A7K3U8S6"/>
<dbReference type="InterPro" id="IPR036097">
    <property type="entry name" value="HisK_dim/P_sf"/>
</dbReference>
<comment type="subcellular location">
    <subcellularLocation>
        <location evidence="2">Membrane</location>
        <topology evidence="2">Multi-pass membrane protein</topology>
    </subcellularLocation>
</comment>
<dbReference type="InterPro" id="IPR004358">
    <property type="entry name" value="Sig_transdc_His_kin-like_C"/>
</dbReference>
<evidence type="ECO:0000256" key="2">
    <source>
        <dbReference type="ARBA" id="ARBA00004141"/>
    </source>
</evidence>
<evidence type="ECO:0000256" key="7">
    <source>
        <dbReference type="ARBA" id="ARBA00022777"/>
    </source>
</evidence>
<keyword evidence="4" id="KW-0597">Phosphoprotein</keyword>
<evidence type="ECO:0000259" key="12">
    <source>
        <dbReference type="PROSITE" id="PS50109"/>
    </source>
</evidence>
<dbReference type="PANTHER" id="PTHR45436">
    <property type="entry name" value="SENSOR HISTIDINE KINASE YKOH"/>
    <property type="match status" value="1"/>
</dbReference>
<evidence type="ECO:0000256" key="5">
    <source>
        <dbReference type="ARBA" id="ARBA00022679"/>
    </source>
</evidence>
<dbReference type="GO" id="GO:0005886">
    <property type="term" value="C:plasma membrane"/>
    <property type="evidence" value="ECO:0007669"/>
    <property type="project" value="TreeGrafter"/>
</dbReference>
<feature type="domain" description="Histidine kinase" evidence="12">
    <location>
        <begin position="255"/>
        <end position="455"/>
    </location>
</feature>
<dbReference type="PRINTS" id="PR00344">
    <property type="entry name" value="BCTRLSENSOR"/>
</dbReference>
<dbReference type="GO" id="GO:0000155">
    <property type="term" value="F:phosphorelay sensor kinase activity"/>
    <property type="evidence" value="ECO:0007669"/>
    <property type="project" value="InterPro"/>
</dbReference>
<dbReference type="Proteomes" id="UP000471753">
    <property type="component" value="Unassembled WGS sequence"/>
</dbReference>
<evidence type="ECO:0000256" key="3">
    <source>
        <dbReference type="ARBA" id="ARBA00012438"/>
    </source>
</evidence>
<dbReference type="SUPFAM" id="SSF55874">
    <property type="entry name" value="ATPase domain of HSP90 chaperone/DNA topoisomerase II/histidine kinase"/>
    <property type="match status" value="1"/>
</dbReference>
<feature type="transmembrane region" description="Helical" evidence="11">
    <location>
        <begin position="170"/>
        <end position="193"/>
    </location>
</feature>
<dbReference type="InterPro" id="IPR003661">
    <property type="entry name" value="HisK_dim/P_dom"/>
</dbReference>
<protein>
    <recommendedName>
        <fullName evidence="3">histidine kinase</fullName>
        <ecNumber evidence="3">2.7.13.3</ecNumber>
    </recommendedName>
</protein>
<dbReference type="Gene3D" id="3.30.565.10">
    <property type="entry name" value="Histidine kinase-like ATPase, C-terminal domain"/>
    <property type="match status" value="1"/>
</dbReference>
<organism evidence="13 14">
    <name type="scientific">Rhizobium phaseoli</name>
    <dbReference type="NCBI Taxonomy" id="396"/>
    <lineage>
        <taxon>Bacteria</taxon>
        <taxon>Pseudomonadati</taxon>
        <taxon>Pseudomonadota</taxon>
        <taxon>Alphaproteobacteria</taxon>
        <taxon>Hyphomicrobiales</taxon>
        <taxon>Rhizobiaceae</taxon>
        <taxon>Rhizobium/Agrobacterium group</taxon>
        <taxon>Rhizobium</taxon>
    </lineage>
</organism>
<evidence type="ECO:0000256" key="9">
    <source>
        <dbReference type="ARBA" id="ARBA00023012"/>
    </source>
</evidence>
<dbReference type="InterPro" id="IPR050428">
    <property type="entry name" value="TCS_sensor_his_kinase"/>
</dbReference>
<reference evidence="13 14" key="1">
    <citation type="submission" date="2019-12" db="EMBL/GenBank/DDBJ databases">
        <title>Rhizobium genotypes associated with high levels of biological nitrogen fixation by grain legumes in a temperate-maritime cropping system.</title>
        <authorList>
            <person name="Maluk M."/>
            <person name="Francesc Ferrando Molina F."/>
            <person name="Lopez Del Egido L."/>
            <person name="Lafos M."/>
            <person name="Langarica-Fuentes A."/>
            <person name="Gebre Yohannes G."/>
            <person name="Young M.W."/>
            <person name="Martin P."/>
            <person name="Gantlett R."/>
            <person name="Kenicer G."/>
            <person name="Hawes C."/>
            <person name="Begg G.S."/>
            <person name="Quilliam R.S."/>
            <person name="Squire G.R."/>
            <person name="Poole P.S."/>
            <person name="Young P.W."/>
            <person name="Iannetta P.M."/>
            <person name="James E.K."/>
        </authorList>
    </citation>
    <scope>NUCLEOTIDE SEQUENCE [LARGE SCALE GENOMIC DNA]</scope>
    <source>
        <strain evidence="13 14">JHI366</strain>
    </source>
</reference>
<gene>
    <name evidence="13" type="ORF">GR197_04275</name>
</gene>
<evidence type="ECO:0000256" key="11">
    <source>
        <dbReference type="SAM" id="Phobius"/>
    </source>
</evidence>
<keyword evidence="8 11" id="KW-1133">Transmembrane helix</keyword>
<dbReference type="EC" id="2.7.13.3" evidence="3"/>
<evidence type="ECO:0000256" key="10">
    <source>
        <dbReference type="ARBA" id="ARBA00023136"/>
    </source>
</evidence>
<dbReference type="PROSITE" id="PS50109">
    <property type="entry name" value="HIS_KIN"/>
    <property type="match status" value="1"/>
</dbReference>
<dbReference type="Pfam" id="PF00512">
    <property type="entry name" value="HisKA"/>
    <property type="match status" value="1"/>
</dbReference>
<evidence type="ECO:0000256" key="4">
    <source>
        <dbReference type="ARBA" id="ARBA00022553"/>
    </source>
</evidence>
<evidence type="ECO:0000256" key="8">
    <source>
        <dbReference type="ARBA" id="ARBA00022989"/>
    </source>
</evidence>
<keyword evidence="9" id="KW-0902">Two-component regulatory system</keyword>
<evidence type="ECO:0000256" key="6">
    <source>
        <dbReference type="ARBA" id="ARBA00022692"/>
    </source>
</evidence>
<dbReference type="EMBL" id="WUFT01000002">
    <property type="protein sequence ID" value="NEJ69755.1"/>
    <property type="molecule type" value="Genomic_DNA"/>
</dbReference>
<dbReference type="PANTHER" id="PTHR45436:SF15">
    <property type="entry name" value="SENSOR HISTIDINE KINASE CUSS"/>
    <property type="match status" value="1"/>
</dbReference>
<keyword evidence="6 11" id="KW-0812">Transmembrane</keyword>
<dbReference type="InterPro" id="IPR036890">
    <property type="entry name" value="HATPase_C_sf"/>
</dbReference>
<dbReference type="SUPFAM" id="SSF47384">
    <property type="entry name" value="Homodimeric domain of signal transducing histidine kinase"/>
    <property type="match status" value="1"/>
</dbReference>
<sequence length="461" mass="50518">MSLVRPRSLRWRLVMHITTAQIAMLVVIFVGMFATIGFLWYFGYINHGVNDRTTPEVVRNAIQRGPDGKLFISPTQELVQLRSQIPNLWFLVRDANGQKLTEGRVPLEVMSAVSALDVITYADLIQNFEKDALPLATVHWEETSAGRVKIMSGAQGHVTIAQILESSQGLLTVMAILIAITAVATFLVTPFVVRRALKGLDHAAEETKKIDIHRSGTRLSASGVPLEILPFVNAVNEALTRLDKGYTGHRRFLTDAAHELRTPIAILTTRLSGLPSGPLKVRLLEDAARLTALTGQLLDLQRLEQQMVAFTAVDLVGLAERVVIDLAPLAFGAGYEMRFEPEGDKILVSGDETSIERALTNLVQNAINYGGRQGTISVRVSAAGWLEVCDEGKGVPEAEREQIFEAFHRLRHDGRGVGLGLDLVQKIMRLHGGHAEVRTGPSAGACFRLTFPLTPPVRPLS</sequence>
<dbReference type="CDD" id="cd00082">
    <property type="entry name" value="HisKA"/>
    <property type="match status" value="1"/>
</dbReference>
<keyword evidence="10 11" id="KW-0472">Membrane</keyword>
<dbReference type="CDD" id="cd00075">
    <property type="entry name" value="HATPase"/>
    <property type="match status" value="1"/>
</dbReference>
<accession>A0A7K3U8S6</accession>
<keyword evidence="7 13" id="KW-0418">Kinase</keyword>
<dbReference type="SMART" id="SM00388">
    <property type="entry name" value="HisKA"/>
    <property type="match status" value="1"/>
</dbReference>
<dbReference type="SMART" id="SM00387">
    <property type="entry name" value="HATPase_c"/>
    <property type="match status" value="1"/>
</dbReference>
<feature type="transmembrane region" description="Helical" evidence="11">
    <location>
        <begin position="21"/>
        <end position="42"/>
    </location>
</feature>
<evidence type="ECO:0000256" key="1">
    <source>
        <dbReference type="ARBA" id="ARBA00000085"/>
    </source>
</evidence>
<evidence type="ECO:0000313" key="14">
    <source>
        <dbReference type="Proteomes" id="UP000471753"/>
    </source>
</evidence>
<name>A0A7K3U8S6_9HYPH</name>